<name>A0A0B3Z7I2_9ALTE</name>
<dbReference type="GO" id="GO:0016874">
    <property type="term" value="F:ligase activity"/>
    <property type="evidence" value="ECO:0007669"/>
    <property type="project" value="InterPro"/>
</dbReference>
<dbReference type="Pfam" id="PF01039">
    <property type="entry name" value="Carboxyl_trans"/>
    <property type="match status" value="1"/>
</dbReference>
<dbReference type="EMBL" id="JWLW01000012">
    <property type="protein sequence ID" value="KHT54315.1"/>
    <property type="molecule type" value="Genomic_DNA"/>
</dbReference>
<accession>A0A0B3Z7I2</accession>
<dbReference type="AlphaFoldDB" id="A0A0B3Z7I2"/>
<dbReference type="FunFam" id="3.90.226.10:FF:000021">
    <property type="entry name" value="Acetyl-CoA carboxylase carboxyltransferase subunit"/>
    <property type="match status" value="1"/>
</dbReference>
<proteinExistence type="predicted"/>
<dbReference type="PROSITE" id="PS50980">
    <property type="entry name" value="COA_CT_NTER"/>
    <property type="match status" value="1"/>
</dbReference>
<dbReference type="PANTHER" id="PTHR22855">
    <property type="entry name" value="ACETYL, PROPIONYL, PYRUVATE, AND GLUTACONYL CARBOXYLASE-RELATED"/>
    <property type="match status" value="1"/>
</dbReference>
<feature type="domain" description="CoA carboxyltransferase C-terminal" evidence="2">
    <location>
        <begin position="285"/>
        <end position="520"/>
    </location>
</feature>
<dbReference type="InterPro" id="IPR011763">
    <property type="entry name" value="COA_CT_C"/>
</dbReference>
<keyword evidence="4" id="KW-1185">Reference proteome</keyword>
<dbReference type="Proteomes" id="UP000031197">
    <property type="component" value="Unassembled WGS sequence"/>
</dbReference>
<dbReference type="InterPro" id="IPR029045">
    <property type="entry name" value="ClpP/crotonase-like_dom_sf"/>
</dbReference>
<organism evidence="3 4">
    <name type="scientific">Alteromonas marina</name>
    <dbReference type="NCBI Taxonomy" id="203795"/>
    <lineage>
        <taxon>Bacteria</taxon>
        <taxon>Pseudomonadati</taxon>
        <taxon>Pseudomonadota</taxon>
        <taxon>Gammaproteobacteria</taxon>
        <taxon>Alteromonadales</taxon>
        <taxon>Alteromonadaceae</taxon>
        <taxon>Alteromonas/Salinimonas group</taxon>
        <taxon>Alteromonas</taxon>
    </lineage>
</organism>
<dbReference type="PANTHER" id="PTHR22855:SF46">
    <property type="entry name" value="METHYLCROTONOYL-COA CARBOXYLASE"/>
    <property type="match status" value="1"/>
</dbReference>
<evidence type="ECO:0000313" key="3">
    <source>
        <dbReference type="EMBL" id="KHT54315.1"/>
    </source>
</evidence>
<dbReference type="Gene3D" id="3.90.226.10">
    <property type="entry name" value="2-enoyl-CoA Hydratase, Chain A, domain 1"/>
    <property type="match status" value="2"/>
</dbReference>
<evidence type="ECO:0000313" key="4">
    <source>
        <dbReference type="Proteomes" id="UP000031197"/>
    </source>
</evidence>
<feature type="domain" description="CoA carboxyltransferase N-terminal" evidence="1">
    <location>
        <begin position="19"/>
        <end position="277"/>
    </location>
</feature>
<dbReference type="InterPro" id="IPR045190">
    <property type="entry name" value="MCCB/AccD1-like"/>
</dbReference>
<dbReference type="InterPro" id="IPR034733">
    <property type="entry name" value="AcCoA_carboxyl_beta"/>
</dbReference>
<evidence type="ECO:0000259" key="1">
    <source>
        <dbReference type="PROSITE" id="PS50980"/>
    </source>
</evidence>
<comment type="caution">
    <text evidence="3">The sequence shown here is derived from an EMBL/GenBank/DDBJ whole genome shotgun (WGS) entry which is preliminary data.</text>
</comment>
<reference evidence="3 4" key="1">
    <citation type="submission" date="2014-12" db="EMBL/GenBank/DDBJ databases">
        <title>Genome sequencing of Alteromonas marina AD001.</title>
        <authorList>
            <person name="Adrian T.G.S."/>
            <person name="Chan K.G."/>
        </authorList>
    </citation>
    <scope>NUCLEOTIDE SEQUENCE [LARGE SCALE GENOMIC DNA]</scope>
    <source>
        <strain evidence="3 4">AD001</strain>
    </source>
</reference>
<dbReference type="OrthoDB" id="9803706at2"/>
<dbReference type="PROSITE" id="PS50989">
    <property type="entry name" value="COA_CT_CTER"/>
    <property type="match status" value="1"/>
</dbReference>
<dbReference type="SUPFAM" id="SSF52096">
    <property type="entry name" value="ClpP/crotonase"/>
    <property type="match status" value="2"/>
</dbReference>
<dbReference type="InterPro" id="IPR011762">
    <property type="entry name" value="COA_CT_N"/>
</dbReference>
<protein>
    <submittedName>
        <fullName evidence="3">Acetyl-CoA carboxylase</fullName>
    </submittedName>
</protein>
<evidence type="ECO:0000259" key="2">
    <source>
        <dbReference type="PROSITE" id="PS50989"/>
    </source>
</evidence>
<gene>
    <name evidence="3" type="ORF">RJ41_07250</name>
</gene>
<dbReference type="RefSeq" id="WP_039218761.1">
    <property type="nucleotide sequence ID" value="NZ_JWLW01000012.1"/>
</dbReference>
<sequence>MAILHSNVDVKSTSFSNNYAAMEDAVAEFRTIEQNVIQNAQEKAPRYEEKGLLSPRNRLALLLDPNMPFLPLSTLCGYLQEGDKDGSAAGGGVIAGIGYVANTRCIVMVDDYLTKGGSITELGSKKRLRLYHIALQQKLPVIALSQSGGGDLTSLGDWFGFSAAGFAMQARLSAAGIPQITVVHGSATAGGAYQPGLSDYVIMIRNQSTVYLAGPPLLKAATGEIATDEEIGGAEMHSEVSGVADFIAQSDADGIRIAREVTQMLSWNKDFSEATTPSDVAPVYTSDELLGIVPKDAKTPFDVREVIARIADKSDFVDVKPEFDMGTVCGYIAIEGQPCGVIGNNAPITAKGAAKAAQFIQLCEQAGTPLLFLHNTTGFLVGTESERAGIIKHGAKLIQAVTNATVPKISIVLAGSFGAGNYAMAGRGIEPDFMFSWPRSVVAVMGPAQAGSVLRTVAHAKMMRSGSVDEEKLTALEQHTVSVMDAKSRALANSARLWDDGIIDPRDTRSIVAFVLSICQHAKTKQLHPTSFGVGRL</sequence>